<gene>
    <name evidence="1" type="ORF">SAMN06296065_106165</name>
</gene>
<evidence type="ECO:0000313" key="2">
    <source>
        <dbReference type="Proteomes" id="UP001157910"/>
    </source>
</evidence>
<keyword evidence="1" id="KW-0808">Transferase</keyword>
<keyword evidence="2" id="KW-1185">Reference proteome</keyword>
<dbReference type="EMBL" id="FXUI01000006">
    <property type="protein sequence ID" value="SMP72241.1"/>
    <property type="molecule type" value="Genomic_DNA"/>
</dbReference>
<dbReference type="SUPFAM" id="SSF53756">
    <property type="entry name" value="UDP-Glycosyltransferase/glycogen phosphorylase"/>
    <property type="match status" value="1"/>
</dbReference>
<dbReference type="GO" id="GO:0016740">
    <property type="term" value="F:transferase activity"/>
    <property type="evidence" value="ECO:0007669"/>
    <property type="project" value="UniProtKB-KW"/>
</dbReference>
<reference evidence="1 2" key="1">
    <citation type="submission" date="2017-05" db="EMBL/GenBank/DDBJ databases">
        <authorList>
            <person name="Varghese N."/>
            <person name="Submissions S."/>
        </authorList>
    </citation>
    <scope>NUCLEOTIDE SEQUENCE [LARGE SCALE GENOMIC DNA]</scope>
    <source>
        <strain evidence="1 2">SM16</strain>
    </source>
</reference>
<protein>
    <submittedName>
        <fullName evidence="1">Glycosyl transferases group 1</fullName>
    </submittedName>
</protein>
<sequence>MKRPLVFLFPNNRMDIGGNSAQMRFMEACGHSRAVTAVQYSVDRRGKINSQDFVRSNGSEPIYVIHWGPDVPQLLAALNGKDVIYFAHSTGWRMRLPSYVPILCVSRHTMAYWGRYAPNSYIAHVPNIVEVKKVSTASARDIDVLVQVRKSSRYLLEQLVPALQDRCRVTVIDGWVDDLTAWFQRSKVYLYDSLEHWIDVGATEGFGLPPLEALANGCMVFSGVNDALADYLDPGFNCRKLRVHSLQWDVAAILDAIRNGGPCSPDSLFHPYTTQQVTGRLSILLSEIQRFFEVAGPAERDIEDLWEGRRPSALQRLKGAAKVLCGASHPVPR</sequence>
<dbReference type="Proteomes" id="UP001157910">
    <property type="component" value="Unassembled WGS sequence"/>
</dbReference>
<comment type="caution">
    <text evidence="1">The sequence shown here is derived from an EMBL/GenBank/DDBJ whole genome shotgun (WGS) entry which is preliminary data.</text>
</comment>
<dbReference type="RefSeq" id="WP_283406375.1">
    <property type="nucleotide sequence ID" value="NZ_FXUI01000006.1"/>
</dbReference>
<accession>A0ABY1QIZ2</accession>
<proteinExistence type="predicted"/>
<name>A0ABY1QIZ2_9SPHN</name>
<dbReference type="Gene3D" id="3.40.50.2000">
    <property type="entry name" value="Glycogen Phosphorylase B"/>
    <property type="match status" value="1"/>
</dbReference>
<organism evidence="1 2">
    <name type="scientific">Novosphingobium panipatense</name>
    <dbReference type="NCBI Taxonomy" id="428991"/>
    <lineage>
        <taxon>Bacteria</taxon>
        <taxon>Pseudomonadati</taxon>
        <taxon>Pseudomonadota</taxon>
        <taxon>Alphaproteobacteria</taxon>
        <taxon>Sphingomonadales</taxon>
        <taxon>Sphingomonadaceae</taxon>
        <taxon>Novosphingobium</taxon>
    </lineage>
</organism>
<evidence type="ECO:0000313" key="1">
    <source>
        <dbReference type="EMBL" id="SMP72241.1"/>
    </source>
</evidence>